<reference evidence="1" key="1">
    <citation type="submission" date="2014-11" db="EMBL/GenBank/DDBJ databases">
        <authorList>
            <person name="Amaro Gonzalez C."/>
        </authorList>
    </citation>
    <scope>NUCLEOTIDE SEQUENCE</scope>
</reference>
<reference evidence="1" key="2">
    <citation type="journal article" date="2015" name="Fish Shellfish Immunol.">
        <title>Early steps in the European eel (Anguilla anguilla)-Vibrio vulnificus interaction in the gills: Role of the RtxA13 toxin.</title>
        <authorList>
            <person name="Callol A."/>
            <person name="Pajuelo D."/>
            <person name="Ebbesson L."/>
            <person name="Teles M."/>
            <person name="MacKenzie S."/>
            <person name="Amaro C."/>
        </authorList>
    </citation>
    <scope>NUCLEOTIDE SEQUENCE</scope>
</reference>
<evidence type="ECO:0000313" key="1">
    <source>
        <dbReference type="EMBL" id="JAH35115.1"/>
    </source>
</evidence>
<proteinExistence type="predicted"/>
<organism evidence="1">
    <name type="scientific">Anguilla anguilla</name>
    <name type="common">European freshwater eel</name>
    <name type="synonym">Muraena anguilla</name>
    <dbReference type="NCBI Taxonomy" id="7936"/>
    <lineage>
        <taxon>Eukaryota</taxon>
        <taxon>Metazoa</taxon>
        <taxon>Chordata</taxon>
        <taxon>Craniata</taxon>
        <taxon>Vertebrata</taxon>
        <taxon>Euteleostomi</taxon>
        <taxon>Actinopterygii</taxon>
        <taxon>Neopterygii</taxon>
        <taxon>Teleostei</taxon>
        <taxon>Anguilliformes</taxon>
        <taxon>Anguillidae</taxon>
        <taxon>Anguilla</taxon>
    </lineage>
</organism>
<protein>
    <submittedName>
        <fullName evidence="1">Uncharacterized protein</fullName>
    </submittedName>
</protein>
<dbReference type="AlphaFoldDB" id="A0A0E9S364"/>
<sequence>MKAKPCLATKSFLILGFVCQTCYRKRFSCRFFTHESCLIVSEITVR</sequence>
<dbReference type="EMBL" id="GBXM01073462">
    <property type="protein sequence ID" value="JAH35115.1"/>
    <property type="molecule type" value="Transcribed_RNA"/>
</dbReference>
<accession>A0A0E9S364</accession>
<name>A0A0E9S364_ANGAN</name>